<dbReference type="AlphaFoldDB" id="A0A8S3YEI0"/>
<evidence type="ECO:0000313" key="2">
    <source>
        <dbReference type="EMBL" id="CAG5115643.1"/>
    </source>
</evidence>
<feature type="signal peptide" evidence="1">
    <location>
        <begin position="1"/>
        <end position="21"/>
    </location>
</feature>
<reference evidence="2" key="1">
    <citation type="submission" date="2021-04" db="EMBL/GenBank/DDBJ databases">
        <authorList>
            <consortium name="Molecular Ecology Group"/>
        </authorList>
    </citation>
    <scope>NUCLEOTIDE SEQUENCE</scope>
</reference>
<name>A0A8S3YEI0_9EUPU</name>
<gene>
    <name evidence="2" type="ORF">CUNI_LOCUS1201</name>
</gene>
<dbReference type="EMBL" id="CAJHNH020000144">
    <property type="protein sequence ID" value="CAG5115643.1"/>
    <property type="molecule type" value="Genomic_DNA"/>
</dbReference>
<proteinExistence type="predicted"/>
<evidence type="ECO:0000256" key="1">
    <source>
        <dbReference type="SAM" id="SignalP"/>
    </source>
</evidence>
<keyword evidence="1" id="KW-0732">Signal</keyword>
<feature type="chain" id="PRO_5035795889" evidence="1">
    <location>
        <begin position="22"/>
        <end position="172"/>
    </location>
</feature>
<protein>
    <submittedName>
        <fullName evidence="2">Uncharacterized protein</fullName>
    </submittedName>
</protein>
<keyword evidence="3" id="KW-1185">Reference proteome</keyword>
<organism evidence="2 3">
    <name type="scientific">Candidula unifasciata</name>
    <dbReference type="NCBI Taxonomy" id="100452"/>
    <lineage>
        <taxon>Eukaryota</taxon>
        <taxon>Metazoa</taxon>
        <taxon>Spiralia</taxon>
        <taxon>Lophotrochozoa</taxon>
        <taxon>Mollusca</taxon>
        <taxon>Gastropoda</taxon>
        <taxon>Heterobranchia</taxon>
        <taxon>Euthyneura</taxon>
        <taxon>Panpulmonata</taxon>
        <taxon>Eupulmonata</taxon>
        <taxon>Stylommatophora</taxon>
        <taxon>Helicina</taxon>
        <taxon>Helicoidea</taxon>
        <taxon>Geomitridae</taxon>
        <taxon>Candidula</taxon>
    </lineage>
</organism>
<dbReference type="OrthoDB" id="10024657at2759"/>
<evidence type="ECO:0000313" key="3">
    <source>
        <dbReference type="Proteomes" id="UP000678393"/>
    </source>
</evidence>
<dbReference type="Proteomes" id="UP000678393">
    <property type="component" value="Unassembled WGS sequence"/>
</dbReference>
<sequence length="172" mass="18931">MSLQHTLLAALLCIFASRTNGQTRVPVETRNPDCPSFEYDAFYDFLANTSTNNLHVEVIEGFTGSCCSRRGVLKLKLAAAATDPSKRRVLVDLFMDGSPTDWVFNLGDSITNNGYAGDGNTQWWDAEVQGLGHTFTGYLSDNGGSGQAFNLPNLYTTRLTMIGRQRSHHMDS</sequence>
<comment type="caution">
    <text evidence="2">The sequence shown here is derived from an EMBL/GenBank/DDBJ whole genome shotgun (WGS) entry which is preliminary data.</text>
</comment>
<accession>A0A8S3YEI0</accession>